<dbReference type="EMBL" id="BMZG01000015">
    <property type="protein sequence ID" value="GHA79525.1"/>
    <property type="molecule type" value="Genomic_DNA"/>
</dbReference>
<dbReference type="Proteomes" id="UP000614287">
    <property type="component" value="Unassembled WGS sequence"/>
</dbReference>
<reference evidence="1" key="2">
    <citation type="submission" date="2020-09" db="EMBL/GenBank/DDBJ databases">
        <authorList>
            <person name="Sun Q."/>
            <person name="Kim S."/>
        </authorList>
    </citation>
    <scope>NUCLEOTIDE SEQUENCE</scope>
    <source>
        <strain evidence="1">KCTC 32501</strain>
    </source>
</reference>
<accession>A0A8J3CJ51</accession>
<dbReference type="RefSeq" id="WP_189493890.1">
    <property type="nucleotide sequence ID" value="NZ_BMZG01000015.1"/>
</dbReference>
<evidence type="ECO:0000313" key="2">
    <source>
        <dbReference type="Proteomes" id="UP000614287"/>
    </source>
</evidence>
<evidence type="ECO:0000313" key="1">
    <source>
        <dbReference type="EMBL" id="GHA79525.1"/>
    </source>
</evidence>
<comment type="caution">
    <text evidence="1">The sequence shown here is derived from an EMBL/GenBank/DDBJ whole genome shotgun (WGS) entry which is preliminary data.</text>
</comment>
<name>A0A8J3CJ51_9BURK</name>
<organism evidence="1 2">
    <name type="scientific">Formosimonas limnophila</name>
    <dbReference type="NCBI Taxonomy" id="1384487"/>
    <lineage>
        <taxon>Bacteria</taxon>
        <taxon>Pseudomonadati</taxon>
        <taxon>Pseudomonadota</taxon>
        <taxon>Betaproteobacteria</taxon>
        <taxon>Burkholderiales</taxon>
        <taxon>Burkholderiaceae</taxon>
        <taxon>Formosimonas</taxon>
    </lineage>
</organism>
<dbReference type="AlphaFoldDB" id="A0A8J3CJ51"/>
<keyword evidence="2" id="KW-1185">Reference proteome</keyword>
<proteinExistence type="predicted"/>
<gene>
    <name evidence="1" type="ORF">GCM10009007_20650</name>
</gene>
<protein>
    <submittedName>
        <fullName evidence="1">Uncharacterized protein</fullName>
    </submittedName>
</protein>
<sequence>MTDKQQRISGDGNNNMQIHHITVAGDLIINAYIDLKAIITIEHPPVISNKQACNLRTIVRGITLLSHHNGCKDTQALLFEKISQATGAKTYKDIPASLYDTAVATLKQYVHTQR</sequence>
<reference evidence="1" key="1">
    <citation type="journal article" date="2014" name="Int. J. Syst. Evol. Microbiol.">
        <title>Complete genome sequence of Corynebacterium casei LMG S-19264T (=DSM 44701T), isolated from a smear-ripened cheese.</title>
        <authorList>
            <consortium name="US DOE Joint Genome Institute (JGI-PGF)"/>
            <person name="Walter F."/>
            <person name="Albersmeier A."/>
            <person name="Kalinowski J."/>
            <person name="Ruckert C."/>
        </authorList>
    </citation>
    <scope>NUCLEOTIDE SEQUENCE</scope>
    <source>
        <strain evidence="1">KCTC 32501</strain>
    </source>
</reference>